<keyword evidence="3" id="KW-1185">Reference proteome</keyword>
<evidence type="ECO:0000313" key="3">
    <source>
        <dbReference type="Proteomes" id="UP000285278"/>
    </source>
</evidence>
<gene>
    <name evidence="2" type="ORF">D3M95_05340</name>
</gene>
<feature type="domain" description="Alanine racemase N-terminal" evidence="1">
    <location>
        <begin position="24"/>
        <end position="201"/>
    </location>
</feature>
<accession>A0A418Q7Z5</accession>
<dbReference type="InterPro" id="IPR001608">
    <property type="entry name" value="Ala_racemase_N"/>
</dbReference>
<dbReference type="InterPro" id="IPR029066">
    <property type="entry name" value="PLP-binding_barrel"/>
</dbReference>
<dbReference type="Proteomes" id="UP000285278">
    <property type="component" value="Unassembled WGS sequence"/>
</dbReference>
<dbReference type="OrthoDB" id="2445260at2"/>
<sequence length="391" mass="41265">MLLGVRPSIRSAVAHLDAPFAVLDLDAALDNARAMTMRASGVPIRLASKSVRIPELLRRVGELPGYRGILAYSLEEALWLFDTGVSTDILVAYPTANRASLRRLAEHPTGAAARRAITLMVDSPDHLDLIAQCCSAPIRVCIDVDASLRIGPVHLGARRSPVHTVGQAVSLTRLISTHPVCTLVGLMAYEGQIAGTTDTSAAVGVMKKISAAELATRRAAIVHAVEDALGAPLEFVNGGGTGSIETTAAEQVITEIGAGSGILGPGLFDHYRHFSPTPAEWFVLPVVRRPATDTVTVAGGGRVASGVIGRDRLPTVDWPVGLTMSSLEGPGEVQTPLTGAAARNLRIGDHVWLRHAKAGEQNEFNNEVQVVSGGEVLATWPTYRGEGKVFV</sequence>
<comment type="caution">
    <text evidence="2">The sequence shown here is derived from an EMBL/GenBank/DDBJ whole genome shotgun (WGS) entry which is preliminary data.</text>
</comment>
<dbReference type="InterPro" id="IPR051466">
    <property type="entry name" value="D-amino_acid_metab_enzyme"/>
</dbReference>
<organism evidence="2 3">
    <name type="scientific">Corynebacterium falsenii</name>
    <dbReference type="NCBI Taxonomy" id="108486"/>
    <lineage>
        <taxon>Bacteria</taxon>
        <taxon>Bacillati</taxon>
        <taxon>Actinomycetota</taxon>
        <taxon>Actinomycetes</taxon>
        <taxon>Mycobacteriales</taxon>
        <taxon>Corynebacteriaceae</taxon>
        <taxon>Corynebacterium</taxon>
    </lineage>
</organism>
<dbReference type="Gene3D" id="3.20.20.10">
    <property type="entry name" value="Alanine racemase"/>
    <property type="match status" value="1"/>
</dbReference>
<dbReference type="CDD" id="cd06813">
    <property type="entry name" value="PLPDE_III_DSD_D-TA_like_2"/>
    <property type="match status" value="1"/>
</dbReference>
<evidence type="ECO:0000259" key="1">
    <source>
        <dbReference type="Pfam" id="PF01168"/>
    </source>
</evidence>
<dbReference type="GO" id="GO:0036088">
    <property type="term" value="P:D-serine catabolic process"/>
    <property type="evidence" value="ECO:0007669"/>
    <property type="project" value="TreeGrafter"/>
</dbReference>
<dbReference type="GO" id="GO:0008721">
    <property type="term" value="F:D-serine ammonia-lyase activity"/>
    <property type="evidence" value="ECO:0007669"/>
    <property type="project" value="TreeGrafter"/>
</dbReference>
<dbReference type="EMBL" id="QXJK01000004">
    <property type="protein sequence ID" value="RIX35285.1"/>
    <property type="molecule type" value="Genomic_DNA"/>
</dbReference>
<name>A0A418Q7Z5_9CORY</name>
<dbReference type="PANTHER" id="PTHR28004">
    <property type="entry name" value="ZGC:162816-RELATED"/>
    <property type="match status" value="1"/>
</dbReference>
<proteinExistence type="predicted"/>
<evidence type="ECO:0000313" key="2">
    <source>
        <dbReference type="EMBL" id="RIX35285.1"/>
    </source>
</evidence>
<protein>
    <submittedName>
        <fullName evidence="2">Amino acid deaminase/aldolase</fullName>
    </submittedName>
</protein>
<reference evidence="2 3" key="1">
    <citation type="submission" date="2018-09" db="EMBL/GenBank/DDBJ databases">
        <title>Optimization and identification of Corynebacterium falsenii FN1-14 from fish paste.</title>
        <authorList>
            <person name="Daroonpunt R."/>
            <person name="Tanasupawat S."/>
        </authorList>
    </citation>
    <scope>NUCLEOTIDE SEQUENCE [LARGE SCALE GENOMIC DNA]</scope>
    <source>
        <strain evidence="2 3">FN1-14</strain>
    </source>
</reference>
<dbReference type="AlphaFoldDB" id="A0A418Q7Z5"/>
<dbReference type="Pfam" id="PF01168">
    <property type="entry name" value="Ala_racemase_N"/>
    <property type="match status" value="1"/>
</dbReference>
<dbReference type="SUPFAM" id="SSF51419">
    <property type="entry name" value="PLP-binding barrel"/>
    <property type="match status" value="1"/>
</dbReference>
<dbReference type="PANTHER" id="PTHR28004:SF2">
    <property type="entry name" value="D-SERINE DEHYDRATASE"/>
    <property type="match status" value="1"/>
</dbReference>